<dbReference type="SUPFAM" id="SSF82829">
    <property type="entry name" value="MesJ substrate recognition domain-like"/>
    <property type="match status" value="1"/>
</dbReference>
<reference evidence="10" key="1">
    <citation type="submission" date="2018-05" db="EMBL/GenBank/DDBJ databases">
        <authorList>
            <person name="Lanie J.A."/>
            <person name="Ng W.-L."/>
            <person name="Kazmierczak K.M."/>
            <person name="Andrzejewski T.M."/>
            <person name="Davidsen T.M."/>
            <person name="Wayne K.J."/>
            <person name="Tettelin H."/>
            <person name="Glass J.I."/>
            <person name="Rusch D."/>
            <person name="Podicherti R."/>
            <person name="Tsui H.-C.T."/>
            <person name="Winkler M.E."/>
        </authorList>
    </citation>
    <scope>NUCLEOTIDE SEQUENCE</scope>
</reference>
<dbReference type="InterPro" id="IPR012795">
    <property type="entry name" value="tRNA_Ile_lys_synt_N"/>
</dbReference>
<feature type="domain" description="tRNA(Ile)-lysidine/2-thiocytidine synthase N-terminal" evidence="9">
    <location>
        <begin position="4"/>
        <end position="157"/>
    </location>
</feature>
<dbReference type="NCBIfam" id="TIGR02433">
    <property type="entry name" value="lysidine_TilS_C"/>
    <property type="match status" value="1"/>
</dbReference>
<keyword evidence="4" id="KW-0436">Ligase</keyword>
<evidence type="ECO:0000256" key="8">
    <source>
        <dbReference type="ARBA" id="ARBA00048539"/>
    </source>
</evidence>
<accession>A0A381ZQU2</accession>
<dbReference type="SUPFAM" id="SSF52402">
    <property type="entry name" value="Adenine nucleotide alpha hydrolases-like"/>
    <property type="match status" value="1"/>
</dbReference>
<comment type="catalytic activity">
    <reaction evidence="8">
        <text>cytidine(34) in tRNA(Ile2) + L-lysine + ATP = lysidine(34) in tRNA(Ile2) + AMP + diphosphate + H(+)</text>
        <dbReference type="Rhea" id="RHEA:43744"/>
        <dbReference type="Rhea" id="RHEA-COMP:10625"/>
        <dbReference type="Rhea" id="RHEA-COMP:10670"/>
        <dbReference type="ChEBI" id="CHEBI:15378"/>
        <dbReference type="ChEBI" id="CHEBI:30616"/>
        <dbReference type="ChEBI" id="CHEBI:32551"/>
        <dbReference type="ChEBI" id="CHEBI:33019"/>
        <dbReference type="ChEBI" id="CHEBI:82748"/>
        <dbReference type="ChEBI" id="CHEBI:83665"/>
        <dbReference type="ChEBI" id="CHEBI:456215"/>
        <dbReference type="EC" id="6.3.4.19"/>
    </reaction>
</comment>
<dbReference type="InterPro" id="IPR011063">
    <property type="entry name" value="TilS/TtcA_N"/>
</dbReference>
<dbReference type="NCBIfam" id="TIGR02432">
    <property type="entry name" value="lysidine_TilS_N"/>
    <property type="match status" value="1"/>
</dbReference>
<keyword evidence="3" id="KW-0963">Cytoplasm</keyword>
<dbReference type="GO" id="GO:0032267">
    <property type="term" value="F:tRNA(Ile)-lysidine synthase activity"/>
    <property type="evidence" value="ECO:0007669"/>
    <property type="project" value="UniProtKB-EC"/>
</dbReference>
<dbReference type="Gene3D" id="3.40.50.620">
    <property type="entry name" value="HUPs"/>
    <property type="match status" value="1"/>
</dbReference>
<gene>
    <name evidence="10" type="ORF">METZ01_LOCUS144413</name>
</gene>
<dbReference type="SUPFAM" id="SSF56037">
    <property type="entry name" value="PheT/TilS domain"/>
    <property type="match status" value="1"/>
</dbReference>
<dbReference type="GO" id="GO:0005524">
    <property type="term" value="F:ATP binding"/>
    <property type="evidence" value="ECO:0007669"/>
    <property type="project" value="UniProtKB-KW"/>
</dbReference>
<evidence type="ECO:0000256" key="2">
    <source>
        <dbReference type="ARBA" id="ARBA00013267"/>
    </source>
</evidence>
<dbReference type="InterPro" id="IPR014729">
    <property type="entry name" value="Rossmann-like_a/b/a_fold"/>
</dbReference>
<keyword evidence="6" id="KW-0547">Nucleotide-binding</keyword>
<dbReference type="AlphaFoldDB" id="A0A381ZQU2"/>
<dbReference type="CDD" id="cd01992">
    <property type="entry name" value="TilS_N"/>
    <property type="match status" value="1"/>
</dbReference>
<evidence type="ECO:0000256" key="4">
    <source>
        <dbReference type="ARBA" id="ARBA00022598"/>
    </source>
</evidence>
<evidence type="ECO:0000256" key="5">
    <source>
        <dbReference type="ARBA" id="ARBA00022694"/>
    </source>
</evidence>
<evidence type="ECO:0000256" key="6">
    <source>
        <dbReference type="ARBA" id="ARBA00022741"/>
    </source>
</evidence>
<proteinExistence type="inferred from homology"/>
<dbReference type="PANTHER" id="PTHR43033:SF1">
    <property type="entry name" value="TRNA(ILE)-LYSIDINE SYNTHASE-RELATED"/>
    <property type="match status" value="1"/>
</dbReference>
<evidence type="ECO:0000256" key="7">
    <source>
        <dbReference type="ARBA" id="ARBA00022840"/>
    </source>
</evidence>
<dbReference type="GO" id="GO:0005737">
    <property type="term" value="C:cytoplasm"/>
    <property type="evidence" value="ECO:0007669"/>
    <property type="project" value="UniProtKB-SubCell"/>
</dbReference>
<organism evidence="10">
    <name type="scientific">marine metagenome</name>
    <dbReference type="NCBI Taxonomy" id="408172"/>
    <lineage>
        <taxon>unclassified sequences</taxon>
        <taxon>metagenomes</taxon>
        <taxon>ecological metagenomes</taxon>
    </lineage>
</organism>
<dbReference type="EC" id="6.3.4.19" evidence="2"/>
<name>A0A381ZQU2_9ZZZZ</name>
<keyword evidence="7" id="KW-0067">ATP-binding</keyword>
<dbReference type="GO" id="GO:0008033">
    <property type="term" value="P:tRNA processing"/>
    <property type="evidence" value="ECO:0007669"/>
    <property type="project" value="UniProtKB-KW"/>
</dbReference>
<comment type="subcellular location">
    <subcellularLocation>
        <location evidence="1">Cytoplasm</location>
    </subcellularLocation>
</comment>
<evidence type="ECO:0000313" key="10">
    <source>
        <dbReference type="EMBL" id="SVA91559.1"/>
    </source>
</evidence>
<protein>
    <recommendedName>
        <fullName evidence="2">tRNA(Ile)-lysidine synthetase</fullName>
        <ecNumber evidence="2">6.3.4.19</ecNumber>
    </recommendedName>
</protein>
<dbReference type="Pfam" id="PF01171">
    <property type="entry name" value="ATP_bind_3"/>
    <property type="match status" value="1"/>
</dbReference>
<evidence type="ECO:0000259" key="9">
    <source>
        <dbReference type="Pfam" id="PF01171"/>
    </source>
</evidence>
<dbReference type="PANTHER" id="PTHR43033">
    <property type="entry name" value="TRNA(ILE)-LYSIDINE SYNTHASE-RELATED"/>
    <property type="match status" value="1"/>
</dbReference>
<feature type="non-terminal residue" evidence="10">
    <location>
        <position position="377"/>
    </location>
</feature>
<keyword evidence="5" id="KW-0819">tRNA processing</keyword>
<evidence type="ECO:0000256" key="1">
    <source>
        <dbReference type="ARBA" id="ARBA00004496"/>
    </source>
</evidence>
<dbReference type="Gene3D" id="1.20.59.20">
    <property type="match status" value="1"/>
</dbReference>
<dbReference type="InterPro" id="IPR012796">
    <property type="entry name" value="Lysidine-tRNA-synth_C"/>
</dbReference>
<dbReference type="EMBL" id="UINC01022276">
    <property type="protein sequence ID" value="SVA91559.1"/>
    <property type="molecule type" value="Genomic_DNA"/>
</dbReference>
<evidence type="ECO:0000256" key="3">
    <source>
        <dbReference type="ARBA" id="ARBA00022490"/>
    </source>
</evidence>
<sequence length="377" mass="41061">MNLRLHVVHVDHGLRPTSYHDGAFVQQIARALGLSCTVVSVSVGNGSPEAAARDARYGALAKVATDQHADAIAVGHTLNDQAETVLLHIVRGSGLTGLRAMSVFSDLSIDNGPESKIFRPLLGVSRTETAAFCDELGLAPIQDHTNLDTTIPRNLLRIEAIPLLETLNPKLVEGLRRLSDTVNIDLGYINSRLDEVWSDLVEQSGQISSLKRNLFNALHPSLQRHALRRAYEGARGSTGGLEYAHVESMLMLAQGAAGKVLSLPGGVFMEARHGSILLFPPDADRCELPILVNRQELRVPGETVFGGWRAFAEVVPRPQELDAGTHTSYFDATVLTGALSVRGWHNGDRFQPLGLARGNKKLQNFFVDAHVPQSYRR</sequence>
<dbReference type="InterPro" id="IPR012094">
    <property type="entry name" value="tRNA_Ile_lys_synt"/>
</dbReference>
<dbReference type="HAMAP" id="MF_01161">
    <property type="entry name" value="tRNA_Ile_lys_synt"/>
    <property type="match status" value="1"/>
</dbReference>